<gene>
    <name evidence="2" type="ORF">CEXT_178211</name>
</gene>
<name>A0AAV4VGV2_CAEEX</name>
<dbReference type="EMBL" id="BPLR01014440">
    <property type="protein sequence ID" value="GIY68778.1"/>
    <property type="molecule type" value="Genomic_DNA"/>
</dbReference>
<reference evidence="2 3" key="1">
    <citation type="submission" date="2021-06" db="EMBL/GenBank/DDBJ databases">
        <title>Caerostris extrusa draft genome.</title>
        <authorList>
            <person name="Kono N."/>
            <person name="Arakawa K."/>
        </authorList>
    </citation>
    <scope>NUCLEOTIDE SEQUENCE [LARGE SCALE GENOMIC DNA]</scope>
</reference>
<proteinExistence type="predicted"/>
<keyword evidence="3" id="KW-1185">Reference proteome</keyword>
<feature type="compositionally biased region" description="Basic residues" evidence="1">
    <location>
        <begin position="23"/>
        <end position="34"/>
    </location>
</feature>
<dbReference type="Proteomes" id="UP001054945">
    <property type="component" value="Unassembled WGS sequence"/>
</dbReference>
<feature type="region of interest" description="Disordered" evidence="1">
    <location>
        <begin position="1"/>
        <end position="34"/>
    </location>
</feature>
<evidence type="ECO:0000313" key="2">
    <source>
        <dbReference type="EMBL" id="GIY68778.1"/>
    </source>
</evidence>
<dbReference type="AlphaFoldDB" id="A0AAV4VGV2"/>
<feature type="compositionally biased region" description="Basic residues" evidence="1">
    <location>
        <begin position="1"/>
        <end position="12"/>
    </location>
</feature>
<evidence type="ECO:0000313" key="3">
    <source>
        <dbReference type="Proteomes" id="UP001054945"/>
    </source>
</evidence>
<sequence length="106" mass="12364">MVMLKAQRKRRSGTAPLRLGNFHAKRKKGRKGRKSKKFLVHVTPNGINTQEMRFSFNTILHPIFPETGNGDVFKRETYHLTNGDVWRPKEDTVSIEAIHSQFERLF</sequence>
<accession>A0AAV4VGV2</accession>
<organism evidence="2 3">
    <name type="scientific">Caerostris extrusa</name>
    <name type="common">Bark spider</name>
    <name type="synonym">Caerostris bankana</name>
    <dbReference type="NCBI Taxonomy" id="172846"/>
    <lineage>
        <taxon>Eukaryota</taxon>
        <taxon>Metazoa</taxon>
        <taxon>Ecdysozoa</taxon>
        <taxon>Arthropoda</taxon>
        <taxon>Chelicerata</taxon>
        <taxon>Arachnida</taxon>
        <taxon>Araneae</taxon>
        <taxon>Araneomorphae</taxon>
        <taxon>Entelegynae</taxon>
        <taxon>Araneoidea</taxon>
        <taxon>Araneidae</taxon>
        <taxon>Caerostris</taxon>
    </lineage>
</organism>
<protein>
    <submittedName>
        <fullName evidence="2">Uncharacterized protein</fullName>
    </submittedName>
</protein>
<comment type="caution">
    <text evidence="2">The sequence shown here is derived from an EMBL/GenBank/DDBJ whole genome shotgun (WGS) entry which is preliminary data.</text>
</comment>
<evidence type="ECO:0000256" key="1">
    <source>
        <dbReference type="SAM" id="MobiDB-lite"/>
    </source>
</evidence>